<accession>W4JUV5</accession>
<dbReference type="InterPro" id="IPR015679">
    <property type="entry name" value="PLipase_D_fam"/>
</dbReference>
<evidence type="ECO:0000256" key="1">
    <source>
        <dbReference type="ARBA" id="ARBA00022737"/>
    </source>
</evidence>
<dbReference type="PIRSF" id="PIRSF009376">
    <property type="entry name" value="Phospholipase_D_euk"/>
    <property type="match status" value="1"/>
</dbReference>
<dbReference type="HOGENOM" id="CLU_000690_2_2_1"/>
<dbReference type="CDD" id="cd09141">
    <property type="entry name" value="PLDc_vPLD1_2_yPLD_like_2"/>
    <property type="match status" value="1"/>
</dbReference>
<dbReference type="GO" id="GO:0009395">
    <property type="term" value="P:phospholipid catabolic process"/>
    <property type="evidence" value="ECO:0007669"/>
    <property type="project" value="TreeGrafter"/>
</dbReference>
<dbReference type="AlphaFoldDB" id="W4JUV5"/>
<dbReference type="InParanoid" id="W4JUV5"/>
<comment type="catalytic activity">
    <reaction evidence="5">
        <text>a 1,2-diacyl-sn-glycero-3-phosphocholine + H2O = a 1,2-diacyl-sn-glycero-3-phosphate + choline + H(+)</text>
        <dbReference type="Rhea" id="RHEA:14445"/>
        <dbReference type="ChEBI" id="CHEBI:15354"/>
        <dbReference type="ChEBI" id="CHEBI:15377"/>
        <dbReference type="ChEBI" id="CHEBI:15378"/>
        <dbReference type="ChEBI" id="CHEBI:57643"/>
        <dbReference type="ChEBI" id="CHEBI:58608"/>
        <dbReference type="EC" id="3.1.4.4"/>
    </reaction>
</comment>
<dbReference type="InterPro" id="IPR001736">
    <property type="entry name" value="PLipase_D/transphosphatidylase"/>
</dbReference>
<evidence type="ECO:0000256" key="3">
    <source>
        <dbReference type="ARBA" id="ARBA00022963"/>
    </source>
</evidence>
<dbReference type="GO" id="GO:0006654">
    <property type="term" value="P:phosphatidic acid biosynthetic process"/>
    <property type="evidence" value="ECO:0007669"/>
    <property type="project" value="InterPro"/>
</dbReference>
<dbReference type="PANTHER" id="PTHR18896:SF186">
    <property type="entry name" value="PHOSPHOLIPASE D"/>
    <property type="match status" value="1"/>
</dbReference>
<evidence type="ECO:0000256" key="4">
    <source>
        <dbReference type="ARBA" id="ARBA00023098"/>
    </source>
</evidence>
<sequence length="855" mass="98174">MAFLSNLIERIPEGIKRTEDTIIGLVNPNRRHNDPHEKMHDEIRAEINASHRFDSFADERAQNFVKWHIDGHDYFYALSEMLESARECIFILDWWLTPELYLRRPPAYNEKWRLDRILKRKAEQGVKVYCVVYKEVTQTMSMSSSHTKKALEALHPNIACMRHPDHIGSKDNVEFWSHHEKVVVVDNHRACIGGLDICFGRWDTNYHPLADAHPTNFSKTLFPGQDYNNARISDFQDVYNYVSGTISVAESPRMPWHDVHMTLAGPVVLDIVQHFVERWNEVKTRKYKDDVRYDWLALPHNVEVSPNEAVVRHPHRERWHQMGKHFKQRFHLPEGEDYEDHNYARPPHGNCRVQVVRSVSDWSHGVLTEHSIQNAYIQLIREANHFIYIENQFFISNTKEEGPVKNQIAAALVERIVRAARDGRKFKAGLIGTPVSAFAHICGCKVVVVIPEVPAFSGDVKSETSLKTIMAAQYRTINRGGNSIYEEIRKAGYEPMDYIRFYHLRVYDRINAPAGYIERMEEISGVKFNAAQVALARQWVGDSADADVPKEVTIKMPEATSEGIVVSDKTPVKTEKFPLPESKSEAVEIIERFERASEQIRGDEDVSDTVVQHALQDNTGLRDEKWLGTEEEELNAYVSELSYIHTKLMIVDDRRVIMGSANLNDRSQRGDGDSEIALVVEDDDTIETTMDGEPYVASRFAASLRRKLYRQHLGLIRAELCEHREPQVTSFMRAAPHPNDDELDTDEDRTVADPLAQETIDLWCTTARQNREIFTEIFRPVPTNLVRDWNAYDNYVPKVKTGHVAPGVPLDRVKDGLARVRGSLVEAPLDFLIDEKGFVEGPDWKGLNPTLPIYI</sequence>
<dbReference type="EC" id="3.1.4.4" evidence="5"/>
<gene>
    <name evidence="7" type="ORF">HETIRDRAFT_460931</name>
</gene>
<reference evidence="7 8" key="1">
    <citation type="journal article" date="2012" name="New Phytol.">
        <title>Insight into trade-off between wood decay and parasitism from the genome of a fungal forest pathogen.</title>
        <authorList>
            <person name="Olson A."/>
            <person name="Aerts A."/>
            <person name="Asiegbu F."/>
            <person name="Belbahri L."/>
            <person name="Bouzid O."/>
            <person name="Broberg A."/>
            <person name="Canback B."/>
            <person name="Coutinho P.M."/>
            <person name="Cullen D."/>
            <person name="Dalman K."/>
            <person name="Deflorio G."/>
            <person name="van Diepen L.T."/>
            <person name="Dunand C."/>
            <person name="Duplessis S."/>
            <person name="Durling M."/>
            <person name="Gonthier P."/>
            <person name="Grimwood J."/>
            <person name="Fossdal C.G."/>
            <person name="Hansson D."/>
            <person name="Henrissat B."/>
            <person name="Hietala A."/>
            <person name="Himmelstrand K."/>
            <person name="Hoffmeister D."/>
            <person name="Hogberg N."/>
            <person name="James T.Y."/>
            <person name="Karlsson M."/>
            <person name="Kohler A."/>
            <person name="Kues U."/>
            <person name="Lee Y.H."/>
            <person name="Lin Y.C."/>
            <person name="Lind M."/>
            <person name="Lindquist E."/>
            <person name="Lombard V."/>
            <person name="Lucas S."/>
            <person name="Lunden K."/>
            <person name="Morin E."/>
            <person name="Murat C."/>
            <person name="Park J."/>
            <person name="Raffaello T."/>
            <person name="Rouze P."/>
            <person name="Salamov A."/>
            <person name="Schmutz J."/>
            <person name="Solheim H."/>
            <person name="Stahlberg J."/>
            <person name="Velez H."/>
            <person name="de Vries R.P."/>
            <person name="Wiebenga A."/>
            <person name="Woodward S."/>
            <person name="Yakovlev I."/>
            <person name="Garbelotto M."/>
            <person name="Martin F."/>
            <person name="Grigoriev I.V."/>
            <person name="Stenlid J."/>
        </authorList>
    </citation>
    <scope>NUCLEOTIDE SEQUENCE [LARGE SCALE GENOMIC DNA]</scope>
    <source>
        <strain evidence="7 8">TC 32-1</strain>
    </source>
</reference>
<evidence type="ECO:0000259" key="6">
    <source>
        <dbReference type="PROSITE" id="PS50035"/>
    </source>
</evidence>
<feature type="domain" description="PLD phosphodiesterase" evidence="6">
    <location>
        <begin position="640"/>
        <end position="667"/>
    </location>
</feature>
<protein>
    <recommendedName>
        <fullName evidence="5">Phospholipase</fullName>
        <ecNumber evidence="5">3.1.4.4</ecNumber>
    </recommendedName>
</protein>
<name>W4JUV5_HETIT</name>
<dbReference type="CDD" id="cd09138">
    <property type="entry name" value="PLDc_vPLD1_2_yPLD_like_1"/>
    <property type="match status" value="1"/>
</dbReference>
<dbReference type="PROSITE" id="PS50035">
    <property type="entry name" value="PLD"/>
    <property type="match status" value="2"/>
</dbReference>
<dbReference type="eggNOG" id="KOG1329">
    <property type="taxonomic scope" value="Eukaryota"/>
</dbReference>
<dbReference type="Gene3D" id="3.30.870.10">
    <property type="entry name" value="Endonuclease Chain A"/>
    <property type="match status" value="3"/>
</dbReference>
<proteinExistence type="inferred from homology"/>
<dbReference type="PANTHER" id="PTHR18896">
    <property type="entry name" value="PHOSPHOLIPASE D"/>
    <property type="match status" value="1"/>
</dbReference>
<dbReference type="STRING" id="747525.W4JUV5"/>
<dbReference type="GeneID" id="20677123"/>
<dbReference type="GO" id="GO:0035556">
    <property type="term" value="P:intracellular signal transduction"/>
    <property type="evidence" value="ECO:0007669"/>
    <property type="project" value="InterPro"/>
</dbReference>
<dbReference type="RefSeq" id="XP_009551727.1">
    <property type="nucleotide sequence ID" value="XM_009553432.1"/>
</dbReference>
<keyword evidence="3 5" id="KW-0442">Lipid degradation</keyword>
<evidence type="ECO:0000313" key="7">
    <source>
        <dbReference type="EMBL" id="ETW76860.1"/>
    </source>
</evidence>
<dbReference type="SMART" id="SM00155">
    <property type="entry name" value="PLDc"/>
    <property type="match status" value="2"/>
</dbReference>
<dbReference type="GO" id="GO:0004630">
    <property type="term" value="F:phospholipase D activity"/>
    <property type="evidence" value="ECO:0007669"/>
    <property type="project" value="UniProtKB-UniRule"/>
</dbReference>
<dbReference type="Pfam" id="PF13091">
    <property type="entry name" value="PLDc_2"/>
    <property type="match status" value="1"/>
</dbReference>
<keyword evidence="2 5" id="KW-0378">Hydrolase</keyword>
<dbReference type="SUPFAM" id="SSF56024">
    <property type="entry name" value="Phospholipase D/nuclease"/>
    <property type="match status" value="2"/>
</dbReference>
<dbReference type="InterPro" id="IPR025202">
    <property type="entry name" value="PLD-like_dom"/>
</dbReference>
<evidence type="ECO:0000256" key="2">
    <source>
        <dbReference type="ARBA" id="ARBA00022801"/>
    </source>
</evidence>
<feature type="domain" description="PLD phosphodiesterase" evidence="6">
    <location>
        <begin position="174"/>
        <end position="201"/>
    </location>
</feature>
<dbReference type="KEGG" id="hir:HETIRDRAFT_460931"/>
<dbReference type="OrthoDB" id="14911at2759"/>
<evidence type="ECO:0000256" key="5">
    <source>
        <dbReference type="PIRNR" id="PIRNR009376"/>
    </source>
</evidence>
<keyword evidence="4" id="KW-0443">Lipid metabolism</keyword>
<dbReference type="EMBL" id="KI925464">
    <property type="protein sequence ID" value="ETW76860.1"/>
    <property type="molecule type" value="Genomic_DNA"/>
</dbReference>
<keyword evidence="1" id="KW-0677">Repeat</keyword>
<dbReference type="InterPro" id="IPR016555">
    <property type="entry name" value="PLipase_D_euk"/>
</dbReference>
<comment type="similarity">
    <text evidence="5">Belongs to the phospholipase D family.</text>
</comment>
<dbReference type="Pfam" id="PF00614">
    <property type="entry name" value="PLDc"/>
    <property type="match status" value="1"/>
</dbReference>
<organism evidence="7 8">
    <name type="scientific">Heterobasidion irregulare (strain TC 32-1)</name>
    <dbReference type="NCBI Taxonomy" id="747525"/>
    <lineage>
        <taxon>Eukaryota</taxon>
        <taxon>Fungi</taxon>
        <taxon>Dikarya</taxon>
        <taxon>Basidiomycota</taxon>
        <taxon>Agaricomycotina</taxon>
        <taxon>Agaricomycetes</taxon>
        <taxon>Russulales</taxon>
        <taxon>Bondarzewiaceae</taxon>
        <taxon>Heterobasidion</taxon>
        <taxon>Heterobasidion annosum species complex</taxon>
    </lineage>
</organism>
<dbReference type="Proteomes" id="UP000030671">
    <property type="component" value="Unassembled WGS sequence"/>
</dbReference>
<keyword evidence="8" id="KW-1185">Reference proteome</keyword>
<evidence type="ECO:0000313" key="8">
    <source>
        <dbReference type="Proteomes" id="UP000030671"/>
    </source>
</evidence>